<name>E4UZR7_ARTGP</name>
<dbReference type="AlphaFoldDB" id="E4UZR7"/>
<dbReference type="eggNOG" id="ENOG502S3SW">
    <property type="taxonomic scope" value="Eukaryota"/>
</dbReference>
<dbReference type="GeneID" id="10026556"/>
<sequence>MVAADEVSIATCVGASFVSAIETSGPSLRSFDSNRSRQVLSSLNRRFARGDGLKETLRTCKISQYSVRATLLFALSTLVRSILSLLDTRLSTFGTKIGAYGSLNYRIPDLADPDPLRYAILACIAEALVLALNWRLSLSMRRNGNHIHHQHGSDPYPPYNPLLMPSWTRDVPAVPTSYLRLTMPESKLDFEGRLVLIDEGKSEIFRKRNIIASEYRFYTI</sequence>
<keyword evidence="2" id="KW-1185">Reference proteome</keyword>
<reference evidence="2" key="1">
    <citation type="journal article" date="2012" name="MBio">
        <title>Comparative genome analysis of Trichophyton rubrum and related dermatophytes reveals candidate genes involved in infection.</title>
        <authorList>
            <person name="Martinez D.A."/>
            <person name="Oliver B.G."/>
            <person name="Graeser Y."/>
            <person name="Goldberg J.M."/>
            <person name="Li W."/>
            <person name="Martinez-Rossi N.M."/>
            <person name="Monod M."/>
            <person name="Shelest E."/>
            <person name="Barton R.C."/>
            <person name="Birch E."/>
            <person name="Brakhage A.A."/>
            <person name="Chen Z."/>
            <person name="Gurr S.J."/>
            <person name="Heiman D."/>
            <person name="Heitman J."/>
            <person name="Kosti I."/>
            <person name="Rossi A."/>
            <person name="Saif S."/>
            <person name="Samalova M."/>
            <person name="Saunders C.W."/>
            <person name="Shea T."/>
            <person name="Summerbell R.C."/>
            <person name="Xu J."/>
            <person name="Young S."/>
            <person name="Zeng Q."/>
            <person name="Birren B.W."/>
            <person name="Cuomo C.A."/>
            <person name="White T.C."/>
        </authorList>
    </citation>
    <scope>NUCLEOTIDE SEQUENCE [LARGE SCALE GENOMIC DNA]</scope>
    <source>
        <strain evidence="2">ATCC MYA-4604 / CBS 118893</strain>
    </source>
</reference>
<dbReference type="HOGENOM" id="CLU_1255691_0_0_1"/>
<organism evidence="2">
    <name type="scientific">Arthroderma gypseum (strain ATCC MYA-4604 / CBS 118893)</name>
    <name type="common">Microsporum gypseum</name>
    <dbReference type="NCBI Taxonomy" id="535722"/>
    <lineage>
        <taxon>Eukaryota</taxon>
        <taxon>Fungi</taxon>
        <taxon>Dikarya</taxon>
        <taxon>Ascomycota</taxon>
        <taxon>Pezizomycotina</taxon>
        <taxon>Eurotiomycetes</taxon>
        <taxon>Eurotiomycetidae</taxon>
        <taxon>Onygenales</taxon>
        <taxon>Arthrodermataceae</taxon>
        <taxon>Nannizzia</taxon>
    </lineage>
</organism>
<accession>E4UZR7</accession>
<dbReference type="OrthoDB" id="5422293at2759"/>
<protein>
    <submittedName>
        <fullName evidence="1">Uncharacterized protein</fullName>
    </submittedName>
</protein>
<gene>
    <name evidence="1" type="ORF">MGYG_05855</name>
</gene>
<evidence type="ECO:0000313" key="1">
    <source>
        <dbReference type="EMBL" id="EFR02854.1"/>
    </source>
</evidence>
<dbReference type="InParanoid" id="E4UZR7"/>
<dbReference type="VEuPathDB" id="FungiDB:MGYG_05855"/>
<dbReference type="EMBL" id="DS989826">
    <property type="protein sequence ID" value="EFR02854.1"/>
    <property type="molecule type" value="Genomic_DNA"/>
</dbReference>
<dbReference type="Proteomes" id="UP000002669">
    <property type="component" value="Unassembled WGS sequence"/>
</dbReference>
<evidence type="ECO:0000313" key="2">
    <source>
        <dbReference type="Proteomes" id="UP000002669"/>
    </source>
</evidence>
<dbReference type="RefSeq" id="XP_003171308.1">
    <property type="nucleotide sequence ID" value="XM_003171260.1"/>
</dbReference>
<proteinExistence type="predicted"/>